<sequence>MKTKNISWRLHFSIVTLSLLIPESVVLALEYGVIHTQCQCTCPLDTIKIQAAISADEPPSILQDDPRAQIVETPPRGTTAGIYTTTPLPDMTTAVDGSGYIDDESVDYIGDTVGPREEDMALNIDKYSKILSDLEMSDDELYAQPLTEKEPSMIAVGEKGSKGEPGLTGEPGYNGEPGIDGAKGEPGLDGSQGSPGPRGEKGVKGDQGPRGYAGNVGLQGYRGAPGPMGETGRPGPRGSEGARGSRGERGLDGQRGLPGKPGLKGEQGEPGPPGESVEVTSKISDKVAFLARLSDHFGPSTVTTHVLFSQVDFNLGSGFDPATGSFLVDVDGVYVFHLQVMAMADHIAWLTIKVNGEPVAYAWASGYSSSSEQMGTAMTIQQLHRGDTVNVIQKSSDNPPNYLYAHYTLFSGYLLG</sequence>
<comment type="subcellular location">
    <subcellularLocation>
        <location evidence="1">Secreted</location>
    </subcellularLocation>
</comment>
<organism evidence="7 8">
    <name type="scientific">Bugula neritina</name>
    <name type="common">Brown bryozoan</name>
    <name type="synonym">Sertularia neritina</name>
    <dbReference type="NCBI Taxonomy" id="10212"/>
    <lineage>
        <taxon>Eukaryota</taxon>
        <taxon>Metazoa</taxon>
        <taxon>Spiralia</taxon>
        <taxon>Lophotrochozoa</taxon>
        <taxon>Bryozoa</taxon>
        <taxon>Gymnolaemata</taxon>
        <taxon>Cheilostomatida</taxon>
        <taxon>Flustrina</taxon>
        <taxon>Buguloidea</taxon>
        <taxon>Bugulidae</taxon>
        <taxon>Bugula</taxon>
    </lineage>
</organism>
<dbReference type="Pfam" id="PF01391">
    <property type="entry name" value="Collagen"/>
    <property type="match status" value="2"/>
</dbReference>
<feature type="compositionally biased region" description="Basic and acidic residues" evidence="4">
    <location>
        <begin position="243"/>
        <end position="252"/>
    </location>
</feature>
<evidence type="ECO:0000313" key="7">
    <source>
        <dbReference type="EMBL" id="KAF6024158.1"/>
    </source>
</evidence>
<gene>
    <name evidence="7" type="ORF">EB796_017553</name>
</gene>
<keyword evidence="8" id="KW-1185">Reference proteome</keyword>
<dbReference type="InterPro" id="IPR008983">
    <property type="entry name" value="Tumour_necrosis_fac-like_dom"/>
</dbReference>
<dbReference type="PANTHER" id="PTHR15427:SF33">
    <property type="entry name" value="COLLAGEN IV NC1 DOMAIN-CONTAINING PROTEIN"/>
    <property type="match status" value="1"/>
</dbReference>
<dbReference type="Gene3D" id="1.20.5.320">
    <property type="entry name" value="6-Phosphogluconate Dehydrogenase, domain 3"/>
    <property type="match status" value="1"/>
</dbReference>
<dbReference type="Proteomes" id="UP000593567">
    <property type="component" value="Unassembled WGS sequence"/>
</dbReference>
<evidence type="ECO:0000313" key="8">
    <source>
        <dbReference type="Proteomes" id="UP000593567"/>
    </source>
</evidence>
<dbReference type="AlphaFoldDB" id="A0A7J7JFM8"/>
<evidence type="ECO:0000256" key="3">
    <source>
        <dbReference type="ARBA" id="ARBA00022729"/>
    </source>
</evidence>
<dbReference type="InterPro" id="IPR008160">
    <property type="entry name" value="Collagen"/>
</dbReference>
<dbReference type="Pfam" id="PF00386">
    <property type="entry name" value="C1q"/>
    <property type="match status" value="1"/>
</dbReference>
<dbReference type="PANTHER" id="PTHR15427">
    <property type="entry name" value="EMILIN ELASTIN MICROFIBRIL INTERFACE-LOCATED PROTEIN ELASTIN MICROFIBRIL INTERFACER"/>
    <property type="match status" value="1"/>
</dbReference>
<dbReference type="Gene3D" id="2.60.120.40">
    <property type="match status" value="1"/>
</dbReference>
<dbReference type="EMBL" id="VXIV02002612">
    <property type="protein sequence ID" value="KAF6024158.1"/>
    <property type="molecule type" value="Genomic_DNA"/>
</dbReference>
<protein>
    <submittedName>
        <fullName evidence="7">C1QL4</fullName>
    </submittedName>
</protein>
<dbReference type="PRINTS" id="PR00007">
    <property type="entry name" value="COMPLEMNTC1Q"/>
</dbReference>
<dbReference type="SUPFAM" id="SSF49842">
    <property type="entry name" value="TNF-like"/>
    <property type="match status" value="1"/>
</dbReference>
<keyword evidence="3 5" id="KW-0732">Signal</keyword>
<feature type="region of interest" description="Disordered" evidence="4">
    <location>
        <begin position="147"/>
        <end position="278"/>
    </location>
</feature>
<dbReference type="InterPro" id="IPR001073">
    <property type="entry name" value="C1q_dom"/>
</dbReference>
<feature type="chain" id="PRO_5029880928" evidence="5">
    <location>
        <begin position="29"/>
        <end position="416"/>
    </location>
</feature>
<evidence type="ECO:0000256" key="1">
    <source>
        <dbReference type="ARBA" id="ARBA00004613"/>
    </source>
</evidence>
<evidence type="ECO:0000256" key="4">
    <source>
        <dbReference type="SAM" id="MobiDB-lite"/>
    </source>
</evidence>
<comment type="caution">
    <text evidence="7">The sequence shown here is derived from an EMBL/GenBank/DDBJ whole genome shotgun (WGS) entry which is preliminary data.</text>
</comment>
<feature type="domain" description="C1q" evidence="6">
    <location>
        <begin position="282"/>
        <end position="416"/>
    </location>
</feature>
<name>A0A7J7JFM8_BUGNE</name>
<dbReference type="GO" id="GO:0045087">
    <property type="term" value="P:innate immune response"/>
    <property type="evidence" value="ECO:0007669"/>
    <property type="project" value="UniProtKB-KW"/>
</dbReference>
<dbReference type="OrthoDB" id="5983381at2759"/>
<dbReference type="GO" id="GO:0005576">
    <property type="term" value="C:extracellular region"/>
    <property type="evidence" value="ECO:0007669"/>
    <property type="project" value="UniProtKB-SubCell"/>
</dbReference>
<dbReference type="InterPro" id="IPR050392">
    <property type="entry name" value="Collagen/C1q_domain"/>
</dbReference>
<evidence type="ECO:0000256" key="2">
    <source>
        <dbReference type="ARBA" id="ARBA00022525"/>
    </source>
</evidence>
<reference evidence="7" key="1">
    <citation type="submission" date="2020-06" db="EMBL/GenBank/DDBJ databases">
        <title>Draft genome of Bugula neritina, a colonial animal packing powerful symbionts and potential medicines.</title>
        <authorList>
            <person name="Rayko M."/>
        </authorList>
    </citation>
    <scope>NUCLEOTIDE SEQUENCE [LARGE SCALE GENOMIC DNA]</scope>
    <source>
        <strain evidence="7">Kwan_BN1</strain>
    </source>
</reference>
<proteinExistence type="predicted"/>
<evidence type="ECO:0000256" key="5">
    <source>
        <dbReference type="SAM" id="SignalP"/>
    </source>
</evidence>
<dbReference type="SMART" id="SM00110">
    <property type="entry name" value="C1Q"/>
    <property type="match status" value="1"/>
</dbReference>
<dbReference type="GO" id="GO:0009986">
    <property type="term" value="C:cell surface"/>
    <property type="evidence" value="ECO:0007669"/>
    <property type="project" value="UniProtKB-SubCell"/>
</dbReference>
<evidence type="ECO:0000259" key="6">
    <source>
        <dbReference type="PROSITE" id="PS50871"/>
    </source>
</evidence>
<dbReference type="GO" id="GO:0005581">
    <property type="term" value="C:collagen trimer"/>
    <property type="evidence" value="ECO:0007669"/>
    <property type="project" value="UniProtKB-KW"/>
</dbReference>
<accession>A0A7J7JFM8</accession>
<keyword evidence="2" id="KW-0964">Secreted</keyword>
<feature type="signal peptide" evidence="5">
    <location>
        <begin position="1"/>
        <end position="28"/>
    </location>
</feature>
<dbReference type="PROSITE" id="PS50871">
    <property type="entry name" value="C1Q"/>
    <property type="match status" value="1"/>
</dbReference>